<evidence type="ECO:0000313" key="3">
    <source>
        <dbReference type="EMBL" id="QWW22605.1"/>
    </source>
</evidence>
<gene>
    <name evidence="2" type="ORF">B9J08_001882</name>
    <name evidence="3" type="ORF">CA7LBN_001351</name>
</gene>
<organism evidence="2">
    <name type="scientific">Candidozyma auris</name>
    <name type="common">Yeast</name>
    <name type="synonym">Candida auris</name>
    <dbReference type="NCBI Taxonomy" id="498019"/>
    <lineage>
        <taxon>Eukaryota</taxon>
        <taxon>Fungi</taxon>
        <taxon>Dikarya</taxon>
        <taxon>Ascomycota</taxon>
        <taxon>Saccharomycotina</taxon>
        <taxon>Pichiomycetes</taxon>
        <taxon>Metschnikowiaceae</taxon>
        <taxon>Candidozyma</taxon>
    </lineage>
</organism>
<evidence type="ECO:0000313" key="2">
    <source>
        <dbReference type="EMBL" id="PIS55777.1"/>
    </source>
</evidence>
<feature type="compositionally biased region" description="Basic and acidic residues" evidence="1">
    <location>
        <begin position="22"/>
        <end position="44"/>
    </location>
</feature>
<dbReference type="AlphaFoldDB" id="A0A2H0ZYR5"/>
<dbReference type="Proteomes" id="UP000825438">
    <property type="component" value="Chromosome I"/>
</dbReference>
<name>A0A2H0ZYR5_CANAR</name>
<accession>A0A2H0ZYR5</accession>
<dbReference type="VEuPathDB" id="FungiDB:CJI96_0000340"/>
<reference evidence="2" key="1">
    <citation type="journal article" date="2017" name="Clin. Infect. Dis.">
        <title>Simultaneous emergence of multidrug-resistant Candida auris on 3 continents confirmed by whole-genome sequencing and epidemiological analyses.</title>
        <authorList>
            <person name="Lockhart S.R."/>
            <person name="Etienne K.A."/>
            <person name="Vallabhaneni S."/>
            <person name="Farooqi J."/>
            <person name="Chowdhary A."/>
            <person name="Govender N.P."/>
            <person name="Colombo A.L."/>
            <person name="Calvo B."/>
            <person name="Cuomo C.A."/>
            <person name="Desjardins C.A."/>
            <person name="Berkow E.L."/>
            <person name="Castanheira M."/>
            <person name="Magobo R.E."/>
            <person name="Jabeen K."/>
            <person name="Asghar R.J."/>
            <person name="Meis J.F."/>
            <person name="Jackson B."/>
            <person name="Chiller T."/>
            <person name="Litvintseva A.P."/>
        </authorList>
    </citation>
    <scope>NUCLEOTIDE SEQUENCE [LARGE SCALE GENOMIC DNA]</scope>
    <source>
        <strain evidence="2">B8441</strain>
    </source>
</reference>
<sequence length="335" mass="36344">MTSSYSTNSIRTKFGDLSLESAQERLSPKEKSLLTKSLAQEDRGGMSISPQQHAKQTSILEGDAKLTDDHPEPELLATSVGKDIDGRLIPSSSTISLLSLNANGNLSSAATQYSGFPHFIDRKNSHGSGLVSRNSLTHLSHQRLQPYHKLTSSTSQNQEMACAHTQSIPLIRNAGSMLSTPDSPNLDPVSLGGSPSRFWLASQTPPKSLSGSYNKRSCTLQLSQLHSNPASTVPGTSSSGATSINTSRPPSRAFRGDDSPTLNPVQTPLEDLPMTPLYLNSEADSYFVYSNSGHGRDQSIKRDLFQYDEEESEEDAVNEGCEEVLQYNEQEEPQG</sequence>
<evidence type="ECO:0000256" key="1">
    <source>
        <dbReference type="SAM" id="MobiDB-lite"/>
    </source>
</evidence>
<feature type="compositionally biased region" description="Polar residues" evidence="1">
    <location>
        <begin position="226"/>
        <end position="249"/>
    </location>
</feature>
<dbReference type="VEuPathDB" id="FungiDB:CJJ07_002377"/>
<dbReference type="EMBL" id="CP076749">
    <property type="protein sequence ID" value="QWW22605.1"/>
    <property type="molecule type" value="Genomic_DNA"/>
</dbReference>
<dbReference type="OMA" id="EMACAHT"/>
<feature type="region of interest" description="Disordered" evidence="1">
    <location>
        <begin position="226"/>
        <end position="272"/>
    </location>
</feature>
<protein>
    <submittedName>
        <fullName evidence="2">Uncharacterized protein</fullName>
    </submittedName>
</protein>
<feature type="region of interest" description="Disordered" evidence="1">
    <location>
        <begin position="22"/>
        <end position="56"/>
    </location>
</feature>
<dbReference type="VEuPathDB" id="FungiDB:B9J08_001882"/>
<reference evidence="2" key="2">
    <citation type="submission" date="2017-11" db="EMBL/GenBank/DDBJ databases">
        <title>Candida auris genome assembly and annotation.</title>
        <authorList>
            <person name="Munoz J.F."/>
            <person name="Gade L.G."/>
            <person name="Chow N.A."/>
            <person name="Litvintseva A.P."/>
            <person name="Loparev V.N."/>
            <person name="Cuomo C.A."/>
        </authorList>
    </citation>
    <scope>NUCLEOTIDE SEQUENCE</scope>
    <source>
        <strain evidence="2">B8441</strain>
    </source>
</reference>
<reference evidence="3" key="3">
    <citation type="submission" date="2021-06" db="EMBL/GenBank/DDBJ databases">
        <title>Candida auris outbreak in lebanese hospital.</title>
        <authorList>
            <person name="Finianos M."/>
        </authorList>
    </citation>
    <scope>NUCLEOTIDE SEQUENCE</scope>
    <source>
        <strain evidence="3">CA7LBN</strain>
    </source>
</reference>
<proteinExistence type="predicted"/>
<dbReference type="VEuPathDB" id="FungiDB:CJJ09_001600"/>
<dbReference type="VEuPathDB" id="FungiDB:CJI97_002543"/>
<dbReference type="EMBL" id="PEKT02000004">
    <property type="protein sequence ID" value="PIS55777.1"/>
    <property type="molecule type" value="Genomic_DNA"/>
</dbReference>